<dbReference type="PANTHER" id="PTHR35011:SF2">
    <property type="entry name" value="2,3-DIKETO-L-GULONATE TRAP TRANSPORTER SMALL PERMEASE PROTEIN YIAM"/>
    <property type="match status" value="1"/>
</dbReference>
<name>A0A7W6NBW1_9HYPH</name>
<dbReference type="PANTHER" id="PTHR35011">
    <property type="entry name" value="2,3-DIKETO-L-GULONATE TRAP TRANSPORTER SMALL PERMEASE PROTEIN YIAM"/>
    <property type="match status" value="1"/>
</dbReference>
<keyword evidence="4 9" id="KW-0997">Cell inner membrane</keyword>
<comment type="subcellular location">
    <subcellularLocation>
        <location evidence="1 9">Cell inner membrane</location>
        <topology evidence="1 9">Multi-pass membrane protein</topology>
    </subcellularLocation>
</comment>
<feature type="transmembrane region" description="Helical" evidence="9">
    <location>
        <begin position="130"/>
        <end position="152"/>
    </location>
</feature>
<evidence type="ECO:0000256" key="9">
    <source>
        <dbReference type="RuleBase" id="RU369079"/>
    </source>
</evidence>
<comment type="caution">
    <text evidence="11">The sequence shown here is derived from an EMBL/GenBank/DDBJ whole genome shotgun (WGS) entry which is preliminary data.</text>
</comment>
<organism evidence="11 12">
    <name type="scientific">Devosia subaequoris</name>
    <dbReference type="NCBI Taxonomy" id="395930"/>
    <lineage>
        <taxon>Bacteria</taxon>
        <taxon>Pseudomonadati</taxon>
        <taxon>Pseudomonadota</taxon>
        <taxon>Alphaproteobacteria</taxon>
        <taxon>Hyphomicrobiales</taxon>
        <taxon>Devosiaceae</taxon>
        <taxon>Devosia</taxon>
    </lineage>
</organism>
<dbReference type="GO" id="GO:0015740">
    <property type="term" value="P:C4-dicarboxylate transport"/>
    <property type="evidence" value="ECO:0007669"/>
    <property type="project" value="TreeGrafter"/>
</dbReference>
<dbReference type="EMBL" id="JACIEW010000003">
    <property type="protein sequence ID" value="MBB4052124.1"/>
    <property type="molecule type" value="Genomic_DNA"/>
</dbReference>
<feature type="transmembrane region" description="Helical" evidence="9">
    <location>
        <begin position="51"/>
        <end position="69"/>
    </location>
</feature>
<keyword evidence="7 9" id="KW-0472">Membrane</keyword>
<dbReference type="GO" id="GO:0022857">
    <property type="term" value="F:transmembrane transporter activity"/>
    <property type="evidence" value="ECO:0007669"/>
    <property type="project" value="UniProtKB-UniRule"/>
</dbReference>
<keyword evidence="3" id="KW-1003">Cell membrane</keyword>
<dbReference type="Proteomes" id="UP000547011">
    <property type="component" value="Unassembled WGS sequence"/>
</dbReference>
<evidence type="ECO:0000256" key="6">
    <source>
        <dbReference type="ARBA" id="ARBA00022989"/>
    </source>
</evidence>
<evidence type="ECO:0000259" key="10">
    <source>
        <dbReference type="Pfam" id="PF04290"/>
    </source>
</evidence>
<reference evidence="11 12" key="1">
    <citation type="submission" date="2020-08" db="EMBL/GenBank/DDBJ databases">
        <title>Genomic Encyclopedia of Type Strains, Phase IV (KMG-IV): sequencing the most valuable type-strain genomes for metagenomic binning, comparative biology and taxonomic classification.</title>
        <authorList>
            <person name="Goeker M."/>
        </authorList>
    </citation>
    <scope>NUCLEOTIDE SEQUENCE [LARGE SCALE GENOMIC DNA]</scope>
    <source>
        <strain evidence="11 12">DSM 23447</strain>
    </source>
</reference>
<dbReference type="Pfam" id="PF04290">
    <property type="entry name" value="DctQ"/>
    <property type="match status" value="1"/>
</dbReference>
<gene>
    <name evidence="11" type="ORF">GGR20_001766</name>
</gene>
<feature type="transmembrane region" description="Helical" evidence="9">
    <location>
        <begin position="12"/>
        <end position="31"/>
    </location>
</feature>
<keyword evidence="12" id="KW-1185">Reference proteome</keyword>
<dbReference type="InterPro" id="IPR007387">
    <property type="entry name" value="TRAP_DctQ"/>
</dbReference>
<comment type="subunit">
    <text evidence="9">The complex comprises the extracytoplasmic solute receptor protein and the two transmembrane proteins.</text>
</comment>
<dbReference type="InterPro" id="IPR055348">
    <property type="entry name" value="DctQ"/>
</dbReference>
<proteinExistence type="inferred from homology"/>
<evidence type="ECO:0000256" key="3">
    <source>
        <dbReference type="ARBA" id="ARBA00022475"/>
    </source>
</evidence>
<feature type="domain" description="Tripartite ATP-independent periplasmic transporters DctQ component" evidence="10">
    <location>
        <begin position="29"/>
        <end position="153"/>
    </location>
</feature>
<keyword evidence="5 9" id="KW-0812">Transmembrane</keyword>
<evidence type="ECO:0000256" key="2">
    <source>
        <dbReference type="ARBA" id="ARBA00022448"/>
    </source>
</evidence>
<comment type="similarity">
    <text evidence="8 9">Belongs to the TRAP transporter small permease family.</text>
</comment>
<accession>A0A7W6NBW1</accession>
<evidence type="ECO:0000256" key="7">
    <source>
        <dbReference type="ARBA" id="ARBA00023136"/>
    </source>
</evidence>
<comment type="function">
    <text evidence="9">Part of the tripartite ATP-independent periplasmic (TRAP) transport system.</text>
</comment>
<dbReference type="AlphaFoldDB" id="A0A7W6NBW1"/>
<evidence type="ECO:0000256" key="8">
    <source>
        <dbReference type="ARBA" id="ARBA00038436"/>
    </source>
</evidence>
<dbReference type="GO" id="GO:0005886">
    <property type="term" value="C:plasma membrane"/>
    <property type="evidence" value="ECO:0007669"/>
    <property type="project" value="UniProtKB-SubCell"/>
</dbReference>
<keyword evidence="6 9" id="KW-1133">Transmembrane helix</keyword>
<feature type="transmembrane region" description="Helical" evidence="9">
    <location>
        <begin position="90"/>
        <end position="110"/>
    </location>
</feature>
<dbReference type="RefSeq" id="WP_183310838.1">
    <property type="nucleotide sequence ID" value="NZ_JACIEW010000003.1"/>
</dbReference>
<protein>
    <recommendedName>
        <fullName evidence="9">TRAP transporter small permease protein</fullName>
    </recommendedName>
</protein>
<evidence type="ECO:0000256" key="1">
    <source>
        <dbReference type="ARBA" id="ARBA00004429"/>
    </source>
</evidence>
<evidence type="ECO:0000256" key="4">
    <source>
        <dbReference type="ARBA" id="ARBA00022519"/>
    </source>
</evidence>
<keyword evidence="2 9" id="KW-0813">Transport</keyword>
<sequence>MQAFAKRAAFLLARTTEILATLLLITVTALNLTQVVGRYAFSIGFSWTEELMRYLMIWLMMLGSVAAIYRIEHMGVETLESMVAPRYAPLVRSALYSLGAIFCLVVLIYGWPLALRNAGQVAPASGIPMIYPYLALPVGSALLLIQIGLSWFGGWDEHRKSPAADGDVT</sequence>
<evidence type="ECO:0000313" key="12">
    <source>
        <dbReference type="Proteomes" id="UP000547011"/>
    </source>
</evidence>
<evidence type="ECO:0000256" key="5">
    <source>
        <dbReference type="ARBA" id="ARBA00022692"/>
    </source>
</evidence>
<evidence type="ECO:0000313" key="11">
    <source>
        <dbReference type="EMBL" id="MBB4052124.1"/>
    </source>
</evidence>